<comment type="caution">
    <text evidence="2">The sequence shown here is derived from an EMBL/GenBank/DDBJ whole genome shotgun (WGS) entry which is preliminary data.</text>
</comment>
<dbReference type="InterPro" id="IPR051044">
    <property type="entry name" value="MAG_DAG_Lipase"/>
</dbReference>
<dbReference type="Gene3D" id="3.40.50.1820">
    <property type="entry name" value="alpha/beta hydrolase"/>
    <property type="match status" value="1"/>
</dbReference>
<feature type="domain" description="Serine aminopeptidase S33" evidence="1">
    <location>
        <begin position="38"/>
        <end position="295"/>
    </location>
</feature>
<reference evidence="2 3" key="1">
    <citation type="submission" date="2020-08" db="EMBL/GenBank/DDBJ databases">
        <title>Genomic Encyclopedia of Type Strains, Phase IV (KMG-IV): sequencing the most valuable type-strain genomes for metagenomic binning, comparative biology and taxonomic classification.</title>
        <authorList>
            <person name="Goeker M."/>
        </authorList>
    </citation>
    <scope>NUCLEOTIDE SEQUENCE [LARGE SCALE GENOMIC DNA]</scope>
    <source>
        <strain evidence="2 3">DSM 25079</strain>
    </source>
</reference>
<keyword evidence="3" id="KW-1185">Reference proteome</keyword>
<dbReference type="SUPFAM" id="SSF53474">
    <property type="entry name" value="alpha/beta-Hydrolases"/>
    <property type="match status" value="1"/>
</dbReference>
<protein>
    <submittedName>
        <fullName evidence="2">Lysophospholipase</fullName>
        <ecNumber evidence="2">3.1.1.5</ecNumber>
    </submittedName>
</protein>
<sequence length="316" mass="35719">MQSVNTFRRVIPQDAALSMLPAADGWPLRRFLWPVADAPRGALLFAGGRGDILEKYLEALHHWHDRGWHIESFDWRGQGGSGRLGPDPRVGHVEDFSLWIDDLADRFAAMKREQPGPYVIVAHSMGGHLVMRALIERRIAPDAVVMSAPMLGLQSAPFTPGIAARVAHFMTRIGAPARAAWKTNERPARPGASRRAFLTHSQERYEDELWWKAQQPDLALGPPSWRWLERAYRSTLDSFLPGRLESVEIPILLLCADQDRLVSPKAIHEAAKRLPHARLIRFGNESAHEILREVDKVRERALQEADIFLDEMAPKL</sequence>
<dbReference type="GO" id="GO:0004622">
    <property type="term" value="F:phosphatidylcholine lysophospholipase activity"/>
    <property type="evidence" value="ECO:0007669"/>
    <property type="project" value="UniProtKB-EC"/>
</dbReference>
<keyword evidence="2" id="KW-0378">Hydrolase</keyword>
<gene>
    <name evidence="2" type="ORF">FHS49_003094</name>
</gene>
<evidence type="ECO:0000259" key="1">
    <source>
        <dbReference type="Pfam" id="PF12146"/>
    </source>
</evidence>
<dbReference type="Proteomes" id="UP000549617">
    <property type="component" value="Unassembled WGS sequence"/>
</dbReference>
<dbReference type="RefSeq" id="WP_184020173.1">
    <property type="nucleotide sequence ID" value="NZ_JACIJC010000005.1"/>
</dbReference>
<name>A0A7W9EGT7_9SPHN</name>
<dbReference type="InterPro" id="IPR022742">
    <property type="entry name" value="Hydrolase_4"/>
</dbReference>
<proteinExistence type="predicted"/>
<dbReference type="Pfam" id="PF12146">
    <property type="entry name" value="Hydrolase_4"/>
    <property type="match status" value="1"/>
</dbReference>
<dbReference type="EC" id="3.1.1.5" evidence="2"/>
<dbReference type="InterPro" id="IPR029058">
    <property type="entry name" value="AB_hydrolase_fold"/>
</dbReference>
<evidence type="ECO:0000313" key="3">
    <source>
        <dbReference type="Proteomes" id="UP000549617"/>
    </source>
</evidence>
<dbReference type="AlphaFoldDB" id="A0A7W9EGT7"/>
<dbReference type="EMBL" id="JACIJC010000005">
    <property type="protein sequence ID" value="MBB5687066.1"/>
    <property type="molecule type" value="Genomic_DNA"/>
</dbReference>
<evidence type="ECO:0000313" key="2">
    <source>
        <dbReference type="EMBL" id="MBB5687066.1"/>
    </source>
</evidence>
<accession>A0A7W9EGT7</accession>
<dbReference type="PANTHER" id="PTHR11614">
    <property type="entry name" value="PHOSPHOLIPASE-RELATED"/>
    <property type="match status" value="1"/>
</dbReference>
<organism evidence="2 3">
    <name type="scientific">Sphingobium boeckii</name>
    <dbReference type="NCBI Taxonomy" id="1082345"/>
    <lineage>
        <taxon>Bacteria</taxon>
        <taxon>Pseudomonadati</taxon>
        <taxon>Pseudomonadota</taxon>
        <taxon>Alphaproteobacteria</taxon>
        <taxon>Sphingomonadales</taxon>
        <taxon>Sphingomonadaceae</taxon>
        <taxon>Sphingobium</taxon>
    </lineage>
</organism>